<evidence type="ECO:0000313" key="2">
    <source>
        <dbReference type="EMBL" id="KAJ7761347.1"/>
    </source>
</evidence>
<feature type="compositionally biased region" description="Basic and acidic residues" evidence="1">
    <location>
        <begin position="249"/>
        <end position="264"/>
    </location>
</feature>
<evidence type="ECO:0000313" key="3">
    <source>
        <dbReference type="Proteomes" id="UP001215598"/>
    </source>
</evidence>
<organism evidence="2 3">
    <name type="scientific">Mycena metata</name>
    <dbReference type="NCBI Taxonomy" id="1033252"/>
    <lineage>
        <taxon>Eukaryota</taxon>
        <taxon>Fungi</taxon>
        <taxon>Dikarya</taxon>
        <taxon>Basidiomycota</taxon>
        <taxon>Agaricomycotina</taxon>
        <taxon>Agaricomycetes</taxon>
        <taxon>Agaricomycetidae</taxon>
        <taxon>Agaricales</taxon>
        <taxon>Marasmiineae</taxon>
        <taxon>Mycenaceae</taxon>
        <taxon>Mycena</taxon>
    </lineage>
</organism>
<proteinExistence type="predicted"/>
<evidence type="ECO:0000256" key="1">
    <source>
        <dbReference type="SAM" id="MobiDB-lite"/>
    </source>
</evidence>
<gene>
    <name evidence="2" type="ORF">B0H16DRAFT_1456086</name>
</gene>
<keyword evidence="3" id="KW-1185">Reference proteome</keyword>
<dbReference type="AlphaFoldDB" id="A0AAD7JDW5"/>
<name>A0AAD7JDW5_9AGAR</name>
<dbReference type="Proteomes" id="UP001215598">
    <property type="component" value="Unassembled WGS sequence"/>
</dbReference>
<reference evidence="2" key="1">
    <citation type="submission" date="2023-03" db="EMBL/GenBank/DDBJ databases">
        <title>Massive genome expansion in bonnet fungi (Mycena s.s.) driven by repeated elements and novel gene families across ecological guilds.</title>
        <authorList>
            <consortium name="Lawrence Berkeley National Laboratory"/>
            <person name="Harder C.B."/>
            <person name="Miyauchi S."/>
            <person name="Viragh M."/>
            <person name="Kuo A."/>
            <person name="Thoen E."/>
            <person name="Andreopoulos B."/>
            <person name="Lu D."/>
            <person name="Skrede I."/>
            <person name="Drula E."/>
            <person name="Henrissat B."/>
            <person name="Morin E."/>
            <person name="Kohler A."/>
            <person name="Barry K."/>
            <person name="LaButti K."/>
            <person name="Morin E."/>
            <person name="Salamov A."/>
            <person name="Lipzen A."/>
            <person name="Mereny Z."/>
            <person name="Hegedus B."/>
            <person name="Baldrian P."/>
            <person name="Stursova M."/>
            <person name="Weitz H."/>
            <person name="Taylor A."/>
            <person name="Grigoriev I.V."/>
            <person name="Nagy L.G."/>
            <person name="Martin F."/>
            <person name="Kauserud H."/>
        </authorList>
    </citation>
    <scope>NUCLEOTIDE SEQUENCE</scope>
    <source>
        <strain evidence="2">CBHHK182m</strain>
    </source>
</reference>
<feature type="region of interest" description="Disordered" evidence="1">
    <location>
        <begin position="220"/>
        <end position="264"/>
    </location>
</feature>
<feature type="compositionally biased region" description="Low complexity" evidence="1">
    <location>
        <begin position="228"/>
        <end position="237"/>
    </location>
</feature>
<accession>A0AAD7JDW5</accession>
<dbReference type="EMBL" id="JARKIB010000035">
    <property type="protein sequence ID" value="KAJ7761347.1"/>
    <property type="molecule type" value="Genomic_DNA"/>
</dbReference>
<protein>
    <submittedName>
        <fullName evidence="2">Uncharacterized protein</fullName>
    </submittedName>
</protein>
<comment type="caution">
    <text evidence="2">The sequence shown here is derived from an EMBL/GenBank/DDBJ whole genome shotgun (WGS) entry which is preliminary data.</text>
</comment>
<sequence length="294" mass="31999">MRGRETREMGLSFRRRGAFAQALIWEPPCWSKFEVKSKICSVEMEIEEFAGQRSEAAVDKRAKCLWGTVIRAMHVGIPEKKDEDSQTKADPPSPPIPCDYLPALSVNLSEVVKTAGNCEQPDPFSRASAKKNAERIQDAGVTRKEKRTLRTSAPTNDVERVYWFRAAVVVALCVSASILGIAETLSVGVRETAIAGCRGSSARGGGKREGGINAEVQHEGKENTHQISSQSPFPSSSCQHLPECGAEDNPNRRSDEVVARGGHGVDWKSEAVGRTDWGAEVGAEAKWHRAGRAS</sequence>